<dbReference type="Pfam" id="PF06985">
    <property type="entry name" value="HET"/>
    <property type="match status" value="1"/>
</dbReference>
<proteinExistence type="predicted"/>
<dbReference type="Proteomes" id="UP000002668">
    <property type="component" value="Genome"/>
</dbReference>
<dbReference type="OrthoDB" id="2504919at2759"/>
<organism evidence="4">
    <name type="scientific">Leptosphaeria maculans (strain JN3 / isolate v23.1.3 / race Av1-4-5-6-7-8)</name>
    <name type="common">Blackleg fungus</name>
    <name type="synonym">Phoma lingam</name>
    <dbReference type="NCBI Taxonomy" id="985895"/>
    <lineage>
        <taxon>Eukaryota</taxon>
        <taxon>Fungi</taxon>
        <taxon>Dikarya</taxon>
        <taxon>Ascomycota</taxon>
        <taxon>Pezizomycotina</taxon>
        <taxon>Dothideomycetes</taxon>
        <taxon>Pleosporomycetidae</taxon>
        <taxon>Pleosporales</taxon>
        <taxon>Pleosporineae</taxon>
        <taxon>Leptosphaeriaceae</taxon>
        <taxon>Plenodomus</taxon>
        <taxon>Plenodomus lingam/Leptosphaeria maculans species complex</taxon>
    </lineage>
</organism>
<feature type="compositionally biased region" description="Polar residues" evidence="1">
    <location>
        <begin position="7"/>
        <end position="20"/>
    </location>
</feature>
<sequence>MDMLTKNEPQSPTLLDMESSSSITRADSVYADSIDQVSIRLLRFSESEDDGVFTGKLETFRLASAPHFYTASYVWGTKTYSSTTVRLKTGSLSVLSSLAPFMHMVTKHKDFGNDDWWWIDSLCINLENGHEREKQIQIMADIYKRAKRAIIWLGEEREEGSDCTGAIEFLHYLSTLQVAFDRDDAAMRQNLEDPEFTSKCAAVSKLLFRPWWTRVWTLQEFVLSKEAKLYCGPKSISRGKLKSAVYSIFLCSTISSDFEHELVPRVAFDGAFNRRRIHQWHTRIDSRGISLISIMAYLGNHSATDSRDRIFSVLGLITSRDRKLIGTPEYSSSAELQFAKLVRSFWNEYGSLDIICFVHLFSRFSGPFDPGPDNSVPHWAPDWRATIEFASPVPMMVSQSASEHIGNFRPLKSATWNATYNAPGELSKKANVHFSHDLQVLHCDGVILDTIHGLGGLDDRQLRCQSFICAETGHTILQSSTNQQSGPRANMLPTDWIELIARSLVLNRQDKYFCFHAPTHYTTDFLHLCHACLAHAPVDWSFSTWFEHNKALVFGTQTLLDLVTNIPSEPPSSRSDLRRPPSYPVRPRSDFGSDKPDGFLSRFHDTVRKKARRLMVTHQGIVGMAPCRARSGDVVAVIFGCSIPLVLRAVGQGSWQVVGEAYAHDFMNGEVVGLVKRGKKDGCRFRLV</sequence>
<dbReference type="STRING" id="985895.E4ZNF7"/>
<dbReference type="VEuPathDB" id="FungiDB:LEMA_P039170.1"/>
<dbReference type="Pfam" id="PF26639">
    <property type="entry name" value="Het-6_barrel"/>
    <property type="match status" value="1"/>
</dbReference>
<reference evidence="4" key="1">
    <citation type="journal article" date="2011" name="Nat. Commun.">
        <title>Effector diversification within compartments of the Leptosphaeria maculans genome affected by Repeat-Induced Point mutations.</title>
        <authorList>
            <person name="Rouxel T."/>
            <person name="Grandaubert J."/>
            <person name="Hane J.K."/>
            <person name="Hoede C."/>
            <person name="van de Wouw A.P."/>
            <person name="Couloux A."/>
            <person name="Dominguez V."/>
            <person name="Anthouard V."/>
            <person name="Bally P."/>
            <person name="Bourras S."/>
            <person name="Cozijnsen A.J."/>
            <person name="Ciuffetti L.M."/>
            <person name="Degrave A."/>
            <person name="Dilmaghani A."/>
            <person name="Duret L."/>
            <person name="Fudal I."/>
            <person name="Goodwin S.B."/>
            <person name="Gout L."/>
            <person name="Glaser N."/>
            <person name="Linglin J."/>
            <person name="Kema G.H.J."/>
            <person name="Lapalu N."/>
            <person name="Lawrence C.B."/>
            <person name="May K."/>
            <person name="Meyer M."/>
            <person name="Ollivier B."/>
            <person name="Poulain J."/>
            <person name="Schoch C.L."/>
            <person name="Simon A."/>
            <person name="Spatafora J.W."/>
            <person name="Stachowiak A."/>
            <person name="Turgeon B.G."/>
            <person name="Tyler B.M."/>
            <person name="Vincent D."/>
            <person name="Weissenbach J."/>
            <person name="Amselem J."/>
            <person name="Quesneville H."/>
            <person name="Oliver R.P."/>
            <person name="Wincker P."/>
            <person name="Balesdent M.-H."/>
            <person name="Howlett B.J."/>
        </authorList>
    </citation>
    <scope>NUCLEOTIDE SEQUENCE [LARGE SCALE GENOMIC DNA]</scope>
    <source>
        <strain evidence="4">JN3 / isolate v23.1.3 / race Av1-4-5-6-7-8</strain>
    </source>
</reference>
<dbReference type="PANTHER" id="PTHR24148:SF64">
    <property type="entry name" value="HETEROKARYON INCOMPATIBILITY DOMAIN-CONTAINING PROTEIN"/>
    <property type="match status" value="1"/>
</dbReference>
<dbReference type="EMBL" id="FP929105">
    <property type="protein sequence ID" value="CBX93016.1"/>
    <property type="molecule type" value="Genomic_DNA"/>
</dbReference>
<protein>
    <recommendedName>
        <fullName evidence="2">Heterokaryon incompatibility domain-containing protein</fullName>
    </recommendedName>
</protein>
<evidence type="ECO:0000313" key="4">
    <source>
        <dbReference type="Proteomes" id="UP000002668"/>
    </source>
</evidence>
<dbReference type="InterPro" id="IPR052895">
    <property type="entry name" value="HetReg/Transcr_Mod"/>
</dbReference>
<evidence type="ECO:0000256" key="1">
    <source>
        <dbReference type="SAM" id="MobiDB-lite"/>
    </source>
</evidence>
<feature type="region of interest" description="Disordered" evidence="1">
    <location>
        <begin position="566"/>
        <end position="596"/>
    </location>
</feature>
<dbReference type="InterPro" id="IPR010730">
    <property type="entry name" value="HET"/>
</dbReference>
<gene>
    <name evidence="3" type="ORF">LEMA_P039170.1</name>
</gene>
<dbReference type="AlphaFoldDB" id="E4ZNF7"/>
<dbReference type="GeneID" id="13282897"/>
<evidence type="ECO:0000259" key="2">
    <source>
        <dbReference type="Pfam" id="PF06985"/>
    </source>
</evidence>
<name>E4ZNF7_LEPMJ</name>
<accession>E4ZNF7</accession>
<dbReference type="PANTHER" id="PTHR24148">
    <property type="entry name" value="ANKYRIN REPEAT DOMAIN-CONTAINING PROTEIN 39 HOMOLOG-RELATED"/>
    <property type="match status" value="1"/>
</dbReference>
<feature type="region of interest" description="Disordered" evidence="1">
    <location>
        <begin position="1"/>
        <end position="20"/>
    </location>
</feature>
<keyword evidence="4" id="KW-1185">Reference proteome</keyword>
<feature type="compositionally biased region" description="Basic and acidic residues" evidence="1">
    <location>
        <begin position="587"/>
        <end position="596"/>
    </location>
</feature>
<dbReference type="InParanoid" id="E4ZNF7"/>
<dbReference type="OMA" id="CEHIGNF"/>
<evidence type="ECO:0000313" key="3">
    <source>
        <dbReference type="EMBL" id="CBX93016.1"/>
    </source>
</evidence>
<dbReference type="HOGENOM" id="CLU_004184_7_3_1"/>
<dbReference type="eggNOG" id="ENOG502SHWS">
    <property type="taxonomic scope" value="Eukaryota"/>
</dbReference>
<feature type="domain" description="Heterokaryon incompatibility" evidence="2">
    <location>
        <begin position="70"/>
        <end position="220"/>
    </location>
</feature>